<dbReference type="AlphaFoldDB" id="A0A1Z4N4F3"/>
<organism evidence="1 2">
    <name type="scientific">Tolypothrix tenuis PCC 7101</name>
    <dbReference type="NCBI Taxonomy" id="231146"/>
    <lineage>
        <taxon>Bacteria</taxon>
        <taxon>Bacillati</taxon>
        <taxon>Cyanobacteriota</taxon>
        <taxon>Cyanophyceae</taxon>
        <taxon>Nostocales</taxon>
        <taxon>Tolypothrichaceae</taxon>
        <taxon>Tolypothrix</taxon>
    </lineage>
</organism>
<protein>
    <submittedName>
        <fullName evidence="1">Uncharacterized protein</fullName>
    </submittedName>
</protein>
<dbReference type="Proteomes" id="UP000218785">
    <property type="component" value="Chromosome"/>
</dbReference>
<gene>
    <name evidence="1" type="ORF">NIES37_45270</name>
</gene>
<keyword evidence="2" id="KW-1185">Reference proteome</keyword>
<accession>A0A1Z4N4F3</accession>
<sequence length="39" mass="4286">MSLLPLAIDTLYKVENTELSSFPQVTFNPLAANNFTLTA</sequence>
<evidence type="ECO:0000313" key="1">
    <source>
        <dbReference type="EMBL" id="BAZ00532.1"/>
    </source>
</evidence>
<proteinExistence type="predicted"/>
<name>A0A1Z4N4F3_9CYAN</name>
<evidence type="ECO:0000313" key="2">
    <source>
        <dbReference type="Proteomes" id="UP000218785"/>
    </source>
</evidence>
<reference evidence="1 2" key="1">
    <citation type="submission" date="2017-06" db="EMBL/GenBank/DDBJ databases">
        <title>Genome sequencing of cyanobaciteial culture collection at National Institute for Environmental Studies (NIES).</title>
        <authorList>
            <person name="Hirose Y."/>
            <person name="Shimura Y."/>
            <person name="Fujisawa T."/>
            <person name="Nakamura Y."/>
            <person name="Kawachi M."/>
        </authorList>
    </citation>
    <scope>NUCLEOTIDE SEQUENCE [LARGE SCALE GENOMIC DNA]</scope>
    <source>
        <strain evidence="1 2">NIES-37</strain>
    </source>
</reference>
<dbReference type="EMBL" id="AP018248">
    <property type="protein sequence ID" value="BAZ00532.1"/>
    <property type="molecule type" value="Genomic_DNA"/>
</dbReference>
<dbReference type="KEGG" id="ttq:NIES37_45270"/>